<feature type="compositionally biased region" description="Basic residues" evidence="1">
    <location>
        <begin position="12"/>
        <end position="22"/>
    </location>
</feature>
<dbReference type="Pfam" id="PF24491">
    <property type="entry name" value="DUF7586"/>
    <property type="match status" value="1"/>
</dbReference>
<feature type="domain" description="Beta-lactamase-related" evidence="2">
    <location>
        <begin position="77"/>
        <end position="371"/>
    </location>
</feature>
<dbReference type="EMBL" id="PJBV01000018">
    <property type="protein sequence ID" value="PKH40456.1"/>
    <property type="molecule type" value="Genomic_DNA"/>
</dbReference>
<dbReference type="InterPro" id="IPR050491">
    <property type="entry name" value="AmpC-like"/>
</dbReference>
<evidence type="ECO:0000313" key="5">
    <source>
        <dbReference type="Proteomes" id="UP000233565"/>
    </source>
</evidence>
<feature type="domain" description="DUF7586" evidence="3">
    <location>
        <begin position="401"/>
        <end position="483"/>
    </location>
</feature>
<dbReference type="InterPro" id="IPR012338">
    <property type="entry name" value="Beta-lactam/transpept-like"/>
</dbReference>
<reference evidence="4 5" key="1">
    <citation type="submission" date="2017-12" db="EMBL/GenBank/DDBJ databases">
        <title>Pharmacopeia of the Arctic Ocean.</title>
        <authorList>
            <person name="Collins E."/>
            <person name="Ducluzeau A.-L."/>
        </authorList>
    </citation>
    <scope>NUCLEOTIDE SEQUENCE [LARGE SCALE GENOMIC DNA]</scope>
    <source>
        <strain evidence="4 5">DSM 23325</strain>
    </source>
</reference>
<sequence length="501" mass="53195">MDARGLAAAPRAAHRASPRRRLGPALHPRAGGVPPGDRPRQVLAAGGSHRPGLRRPQPRVRLSAAGGLRRVSDQRQRLLDVAQAEGRLTSVVGAVFDRYGAVWAGGAGTAPGIDGQYRIGSITKSMTAVLVMQARDAGLLDLTDRLGDHLGDVGYAEVSIRDALAHTSGMQSEPRGPWWERTRGGDFDALVAANDGAGRVAGAGEWFHYSNLGFGLLGEVLARRLGAPWRHLVAERLLQPLGMRATSYLPRPGAQPGWSVHHFTGIRVHEPLTDTGAMAPAGQLWSTLGDLVVWGQLLGGARPDVLAAGTLAEMGRAVQPGYGLGLMLGVHPGGRLVGHDGSMPGFLASLQVDPDSGIGAVVLANATTGIAPQELAVSLIEGDPDADSARPAPWRPTLVLPDDVVGVPGVWFWGNTAYDVRWHNEGLELRLMARGGLLKERFELVDGGLVGVSGYHRGERLEVVRRDDGSIRNLECATFVYTRTPYDPEVDIPGGHPRLPS</sequence>
<gene>
    <name evidence="4" type="ORF">CXG46_12520</name>
</gene>
<feature type="region of interest" description="Disordered" evidence="1">
    <location>
        <begin position="1"/>
        <end position="56"/>
    </location>
</feature>
<feature type="compositionally biased region" description="Low complexity" evidence="1">
    <location>
        <begin position="1"/>
        <end position="11"/>
    </location>
</feature>
<dbReference type="Pfam" id="PF00144">
    <property type="entry name" value="Beta-lactamase"/>
    <property type="match status" value="1"/>
</dbReference>
<dbReference type="PANTHER" id="PTHR46825">
    <property type="entry name" value="D-ALANYL-D-ALANINE-CARBOXYPEPTIDASE/ENDOPEPTIDASE AMPH"/>
    <property type="match status" value="1"/>
</dbReference>
<dbReference type="InterPro" id="IPR056008">
    <property type="entry name" value="DUF7586"/>
</dbReference>
<dbReference type="SUPFAM" id="SSF56601">
    <property type="entry name" value="beta-lactamase/transpeptidase-like"/>
    <property type="match status" value="1"/>
</dbReference>
<evidence type="ECO:0000313" key="4">
    <source>
        <dbReference type="EMBL" id="PKH40456.1"/>
    </source>
</evidence>
<dbReference type="Gene3D" id="3.40.710.10">
    <property type="entry name" value="DD-peptidase/beta-lactamase superfamily"/>
    <property type="match status" value="1"/>
</dbReference>
<keyword evidence="4" id="KW-0378">Hydrolase</keyword>
<comment type="caution">
    <text evidence="4">The sequence shown here is derived from an EMBL/GenBank/DDBJ whole genome shotgun (WGS) entry which is preliminary data.</text>
</comment>
<dbReference type="InterPro" id="IPR001466">
    <property type="entry name" value="Beta-lactam-related"/>
</dbReference>
<evidence type="ECO:0000256" key="1">
    <source>
        <dbReference type="SAM" id="MobiDB-lite"/>
    </source>
</evidence>
<proteinExistence type="predicted"/>
<evidence type="ECO:0000259" key="3">
    <source>
        <dbReference type="Pfam" id="PF24491"/>
    </source>
</evidence>
<accession>A0ABX4QWM4</accession>
<protein>
    <submittedName>
        <fullName evidence="4">Serine hydrolase</fullName>
    </submittedName>
</protein>
<dbReference type="PANTHER" id="PTHR46825:SF7">
    <property type="entry name" value="D-ALANYL-D-ALANINE CARBOXYPEPTIDASE"/>
    <property type="match status" value="1"/>
</dbReference>
<organism evidence="4 5">
    <name type="scientific">Nocardioides alpinus</name>
    <dbReference type="NCBI Taxonomy" id="748909"/>
    <lineage>
        <taxon>Bacteria</taxon>
        <taxon>Bacillati</taxon>
        <taxon>Actinomycetota</taxon>
        <taxon>Actinomycetes</taxon>
        <taxon>Propionibacteriales</taxon>
        <taxon>Nocardioidaceae</taxon>
        <taxon>Nocardioides</taxon>
    </lineage>
</organism>
<dbReference type="Proteomes" id="UP000233565">
    <property type="component" value="Unassembled WGS sequence"/>
</dbReference>
<keyword evidence="5" id="KW-1185">Reference proteome</keyword>
<name>A0ABX4QWM4_9ACTN</name>
<dbReference type="GO" id="GO:0016787">
    <property type="term" value="F:hydrolase activity"/>
    <property type="evidence" value="ECO:0007669"/>
    <property type="project" value="UniProtKB-KW"/>
</dbReference>
<evidence type="ECO:0000259" key="2">
    <source>
        <dbReference type="Pfam" id="PF00144"/>
    </source>
</evidence>